<reference evidence="1" key="1">
    <citation type="journal article" date="2020" name="Cell">
        <title>Large-Scale Comparative Analyses of Tick Genomes Elucidate Their Genetic Diversity and Vector Capacities.</title>
        <authorList>
            <consortium name="Tick Genome and Microbiome Consortium (TIGMIC)"/>
            <person name="Jia N."/>
            <person name="Wang J."/>
            <person name="Shi W."/>
            <person name="Du L."/>
            <person name="Sun Y."/>
            <person name="Zhan W."/>
            <person name="Jiang J.F."/>
            <person name="Wang Q."/>
            <person name="Zhang B."/>
            <person name="Ji P."/>
            <person name="Bell-Sakyi L."/>
            <person name="Cui X.M."/>
            <person name="Yuan T.T."/>
            <person name="Jiang B.G."/>
            <person name="Yang W.F."/>
            <person name="Lam T.T."/>
            <person name="Chang Q.C."/>
            <person name="Ding S.J."/>
            <person name="Wang X.J."/>
            <person name="Zhu J.G."/>
            <person name="Ruan X.D."/>
            <person name="Zhao L."/>
            <person name="Wei J.T."/>
            <person name="Ye R.Z."/>
            <person name="Que T.C."/>
            <person name="Du C.H."/>
            <person name="Zhou Y.H."/>
            <person name="Cheng J.X."/>
            <person name="Dai P.F."/>
            <person name="Guo W.B."/>
            <person name="Han X.H."/>
            <person name="Huang E.J."/>
            <person name="Li L.F."/>
            <person name="Wei W."/>
            <person name="Gao Y.C."/>
            <person name="Liu J.Z."/>
            <person name="Shao H.Z."/>
            <person name="Wang X."/>
            <person name="Wang C.C."/>
            <person name="Yang T.C."/>
            <person name="Huo Q.B."/>
            <person name="Li W."/>
            <person name="Chen H.Y."/>
            <person name="Chen S.E."/>
            <person name="Zhou L.G."/>
            <person name="Ni X.B."/>
            <person name="Tian J.H."/>
            <person name="Sheng Y."/>
            <person name="Liu T."/>
            <person name="Pan Y.S."/>
            <person name="Xia L.Y."/>
            <person name="Li J."/>
            <person name="Zhao F."/>
            <person name="Cao W.C."/>
        </authorList>
    </citation>
    <scope>NUCLEOTIDE SEQUENCE</scope>
    <source>
        <strain evidence="1">Rmic-2018</strain>
    </source>
</reference>
<evidence type="ECO:0000313" key="2">
    <source>
        <dbReference type="Proteomes" id="UP000821866"/>
    </source>
</evidence>
<comment type="caution">
    <text evidence="1">The sequence shown here is derived from an EMBL/GenBank/DDBJ whole genome shotgun (WGS) entry which is preliminary data.</text>
</comment>
<accession>A0A9J6EF18</accession>
<proteinExistence type="predicted"/>
<sequence>MHAWRCYEGMENTCANACDEFHEANKLQKVGNQQKGETETATLRQKTLKVIIHISGLILSSLTTQYFADLSSDSDELEDDCAMASPPAQAKNKKALTQEEFQHEVLVRLTALRMVQKQHGELLHGLIGRFRSNAAKENAPLVSSPFSEYESLKLFDDKLTGQMKDTLDQLFVTSSHFAS</sequence>
<protein>
    <submittedName>
        <fullName evidence="1">Uncharacterized protein</fullName>
    </submittedName>
</protein>
<evidence type="ECO:0000313" key="1">
    <source>
        <dbReference type="EMBL" id="KAH8032709.1"/>
    </source>
</evidence>
<reference evidence="1" key="2">
    <citation type="submission" date="2021-09" db="EMBL/GenBank/DDBJ databases">
        <authorList>
            <person name="Jia N."/>
            <person name="Wang J."/>
            <person name="Shi W."/>
            <person name="Du L."/>
            <person name="Sun Y."/>
            <person name="Zhan W."/>
            <person name="Jiang J."/>
            <person name="Wang Q."/>
            <person name="Zhang B."/>
            <person name="Ji P."/>
            <person name="Sakyi L.B."/>
            <person name="Cui X."/>
            <person name="Yuan T."/>
            <person name="Jiang B."/>
            <person name="Yang W."/>
            <person name="Lam T.T.-Y."/>
            <person name="Chang Q."/>
            <person name="Ding S."/>
            <person name="Wang X."/>
            <person name="Zhu J."/>
            <person name="Ruan X."/>
            <person name="Zhao L."/>
            <person name="Wei J."/>
            <person name="Que T."/>
            <person name="Du C."/>
            <person name="Cheng J."/>
            <person name="Dai P."/>
            <person name="Han X."/>
            <person name="Huang E."/>
            <person name="Gao Y."/>
            <person name="Liu J."/>
            <person name="Shao H."/>
            <person name="Ye R."/>
            <person name="Li L."/>
            <person name="Wei W."/>
            <person name="Wang X."/>
            <person name="Wang C."/>
            <person name="Huo Q."/>
            <person name="Li W."/>
            <person name="Guo W."/>
            <person name="Chen H."/>
            <person name="Chen S."/>
            <person name="Zhou L."/>
            <person name="Zhou L."/>
            <person name="Ni X."/>
            <person name="Tian J."/>
            <person name="Zhou Y."/>
            <person name="Sheng Y."/>
            <person name="Liu T."/>
            <person name="Pan Y."/>
            <person name="Xia L."/>
            <person name="Li J."/>
            <person name="Zhao F."/>
            <person name="Cao W."/>
        </authorList>
    </citation>
    <scope>NUCLEOTIDE SEQUENCE</scope>
    <source>
        <strain evidence="1">Rmic-2018</strain>
        <tissue evidence="1">Larvae</tissue>
    </source>
</reference>
<keyword evidence="2" id="KW-1185">Reference proteome</keyword>
<name>A0A9J6EF18_RHIMP</name>
<dbReference type="AlphaFoldDB" id="A0A9J6EF18"/>
<gene>
    <name evidence="1" type="ORF">HPB51_001407</name>
</gene>
<dbReference type="Proteomes" id="UP000821866">
    <property type="component" value="Chromosome 2"/>
</dbReference>
<organism evidence="1 2">
    <name type="scientific">Rhipicephalus microplus</name>
    <name type="common">Cattle tick</name>
    <name type="synonym">Boophilus microplus</name>
    <dbReference type="NCBI Taxonomy" id="6941"/>
    <lineage>
        <taxon>Eukaryota</taxon>
        <taxon>Metazoa</taxon>
        <taxon>Ecdysozoa</taxon>
        <taxon>Arthropoda</taxon>
        <taxon>Chelicerata</taxon>
        <taxon>Arachnida</taxon>
        <taxon>Acari</taxon>
        <taxon>Parasitiformes</taxon>
        <taxon>Ixodida</taxon>
        <taxon>Ixodoidea</taxon>
        <taxon>Ixodidae</taxon>
        <taxon>Rhipicephalinae</taxon>
        <taxon>Rhipicephalus</taxon>
        <taxon>Boophilus</taxon>
    </lineage>
</organism>
<dbReference type="EMBL" id="JABSTU010000004">
    <property type="protein sequence ID" value="KAH8032709.1"/>
    <property type="molecule type" value="Genomic_DNA"/>
</dbReference>